<keyword evidence="1" id="KW-1133">Transmembrane helix</keyword>
<proteinExistence type="predicted"/>
<name>A0A815FRT6_9BILA</name>
<keyword evidence="1" id="KW-0812">Transmembrane</keyword>
<dbReference type="AlphaFoldDB" id="A0A815FRT6"/>
<protein>
    <submittedName>
        <fullName evidence="2">Uncharacterized protein</fullName>
    </submittedName>
</protein>
<evidence type="ECO:0000313" key="4">
    <source>
        <dbReference type="Proteomes" id="UP000663832"/>
    </source>
</evidence>
<accession>A0A815FRT6</accession>
<evidence type="ECO:0000313" key="2">
    <source>
        <dbReference type="EMBL" id="CAF1327410.1"/>
    </source>
</evidence>
<dbReference type="Proteomes" id="UP000663832">
    <property type="component" value="Unassembled WGS sequence"/>
</dbReference>
<reference evidence="2" key="1">
    <citation type="submission" date="2021-02" db="EMBL/GenBank/DDBJ databases">
        <authorList>
            <person name="Nowell W R."/>
        </authorList>
    </citation>
    <scope>NUCLEOTIDE SEQUENCE</scope>
</reference>
<feature type="non-terminal residue" evidence="2">
    <location>
        <position position="1"/>
    </location>
</feature>
<organism evidence="2 5">
    <name type="scientific">Adineta steineri</name>
    <dbReference type="NCBI Taxonomy" id="433720"/>
    <lineage>
        <taxon>Eukaryota</taxon>
        <taxon>Metazoa</taxon>
        <taxon>Spiralia</taxon>
        <taxon>Gnathifera</taxon>
        <taxon>Rotifera</taxon>
        <taxon>Eurotatoria</taxon>
        <taxon>Bdelloidea</taxon>
        <taxon>Adinetida</taxon>
        <taxon>Adinetidae</taxon>
        <taxon>Adineta</taxon>
    </lineage>
</organism>
<keyword evidence="4" id="KW-1185">Reference proteome</keyword>
<dbReference type="EMBL" id="CAJNOM010001041">
    <property type="protein sequence ID" value="CAF1587853.1"/>
    <property type="molecule type" value="Genomic_DNA"/>
</dbReference>
<evidence type="ECO:0000313" key="3">
    <source>
        <dbReference type="EMBL" id="CAF1587853.1"/>
    </source>
</evidence>
<dbReference type="EMBL" id="CAJNOI010000672">
    <property type="protein sequence ID" value="CAF1327410.1"/>
    <property type="molecule type" value="Genomic_DNA"/>
</dbReference>
<dbReference type="Proteomes" id="UP000663877">
    <property type="component" value="Unassembled WGS sequence"/>
</dbReference>
<feature type="transmembrane region" description="Helical" evidence="1">
    <location>
        <begin position="31"/>
        <end position="55"/>
    </location>
</feature>
<evidence type="ECO:0000256" key="1">
    <source>
        <dbReference type="SAM" id="Phobius"/>
    </source>
</evidence>
<comment type="caution">
    <text evidence="2">The sequence shown here is derived from an EMBL/GenBank/DDBJ whole genome shotgun (WGS) entry which is preliminary data.</text>
</comment>
<feature type="transmembrane region" description="Helical" evidence="1">
    <location>
        <begin position="61"/>
        <end position="83"/>
    </location>
</feature>
<keyword evidence="1" id="KW-0472">Membrane</keyword>
<evidence type="ECO:0000313" key="5">
    <source>
        <dbReference type="Proteomes" id="UP000663877"/>
    </source>
</evidence>
<gene>
    <name evidence="2" type="ORF">BJG266_LOCUS33690</name>
    <name evidence="3" type="ORF">QVE165_LOCUS50870</name>
</gene>
<sequence>HITRFIHQQGNIQTLKIKQRQSRDLLITRRILIIVSLLLILGIPALVLIFMFIITGEEHPLLYRIGLFPVSVSQTGLSVALLFSIRQLKNTVLNLRTKKTVTPVNRAVQMRTIIGTQ</sequence>